<dbReference type="PROSITE" id="PS50011">
    <property type="entry name" value="PROTEIN_KINASE_DOM"/>
    <property type="match status" value="1"/>
</dbReference>
<evidence type="ECO:0000313" key="10">
    <source>
        <dbReference type="EMBL" id="TWT77655.1"/>
    </source>
</evidence>
<dbReference type="PROSITE" id="PS00108">
    <property type="entry name" value="PROTEIN_KINASE_ST"/>
    <property type="match status" value="1"/>
</dbReference>
<evidence type="ECO:0000256" key="1">
    <source>
        <dbReference type="ARBA" id="ARBA00004167"/>
    </source>
</evidence>
<comment type="caution">
    <text evidence="10">The sequence shown here is derived from an EMBL/GenBank/DDBJ whole genome shotgun (WGS) entry which is preliminary data.</text>
</comment>
<evidence type="ECO:0000313" key="11">
    <source>
        <dbReference type="Proteomes" id="UP000318478"/>
    </source>
</evidence>
<feature type="domain" description="Protein kinase" evidence="8">
    <location>
        <begin position="241"/>
        <end position="521"/>
    </location>
</feature>
<dbReference type="InterPro" id="IPR029787">
    <property type="entry name" value="Nucleotide_cyclase"/>
</dbReference>
<dbReference type="AlphaFoldDB" id="A0A5C5YRX1"/>
<dbReference type="InterPro" id="IPR011009">
    <property type="entry name" value="Kinase-like_dom_sf"/>
</dbReference>
<reference evidence="10 11" key="1">
    <citation type="submission" date="2019-02" db="EMBL/GenBank/DDBJ databases">
        <title>Deep-cultivation of Planctomycetes and their phenomic and genomic characterization uncovers novel biology.</title>
        <authorList>
            <person name="Wiegand S."/>
            <person name="Jogler M."/>
            <person name="Boedeker C."/>
            <person name="Pinto D."/>
            <person name="Vollmers J."/>
            <person name="Rivas-Marin E."/>
            <person name="Kohn T."/>
            <person name="Peeters S.H."/>
            <person name="Heuer A."/>
            <person name="Rast P."/>
            <person name="Oberbeckmann S."/>
            <person name="Bunk B."/>
            <person name="Jeske O."/>
            <person name="Meyerdierks A."/>
            <person name="Storesund J.E."/>
            <person name="Kallscheuer N."/>
            <person name="Luecker S."/>
            <person name="Lage O.M."/>
            <person name="Pohl T."/>
            <person name="Merkel B.J."/>
            <person name="Hornburger P."/>
            <person name="Mueller R.-W."/>
            <person name="Bruemmer F."/>
            <person name="Labrenz M."/>
            <person name="Spormann A.M."/>
            <person name="Op Den Camp H."/>
            <person name="Overmann J."/>
            <person name="Amann R."/>
            <person name="Jetten M.S.M."/>
            <person name="Mascher T."/>
            <person name="Medema M.H."/>
            <person name="Devos D.P."/>
            <person name="Kaster A.-K."/>
            <person name="Ovreas L."/>
            <person name="Rohde M."/>
            <person name="Galperin M.Y."/>
            <person name="Jogler C."/>
        </authorList>
    </citation>
    <scope>NUCLEOTIDE SEQUENCE [LARGE SCALE GENOMIC DNA]</scope>
    <source>
        <strain evidence="10 11">Pla123a</strain>
    </source>
</reference>
<evidence type="ECO:0000256" key="4">
    <source>
        <dbReference type="ARBA" id="ARBA00022777"/>
    </source>
</evidence>
<evidence type="ECO:0000259" key="9">
    <source>
        <dbReference type="PROSITE" id="PS50125"/>
    </source>
</evidence>
<dbReference type="EMBL" id="SJPO01000003">
    <property type="protein sequence ID" value="TWT77655.1"/>
    <property type="molecule type" value="Genomic_DNA"/>
</dbReference>
<keyword evidence="4 10" id="KW-0418">Kinase</keyword>
<dbReference type="GO" id="GO:0004674">
    <property type="term" value="F:protein serine/threonine kinase activity"/>
    <property type="evidence" value="ECO:0007669"/>
    <property type="project" value="UniProtKB-EC"/>
</dbReference>
<feature type="domain" description="Guanylate cyclase" evidence="9">
    <location>
        <begin position="6"/>
        <end position="132"/>
    </location>
</feature>
<dbReference type="SUPFAM" id="SSF55073">
    <property type="entry name" value="Nucleotide cyclase"/>
    <property type="match status" value="1"/>
</dbReference>
<keyword evidence="11" id="KW-1185">Reference proteome</keyword>
<dbReference type="GO" id="GO:0009190">
    <property type="term" value="P:cyclic nucleotide biosynthetic process"/>
    <property type="evidence" value="ECO:0007669"/>
    <property type="project" value="InterPro"/>
</dbReference>
<dbReference type="CDD" id="cd14014">
    <property type="entry name" value="STKc_PknB_like"/>
    <property type="match status" value="1"/>
</dbReference>
<feature type="region of interest" description="Disordered" evidence="7">
    <location>
        <begin position="214"/>
        <end position="234"/>
    </location>
</feature>
<dbReference type="InterPro" id="IPR017441">
    <property type="entry name" value="Protein_kinase_ATP_BS"/>
</dbReference>
<dbReference type="CDD" id="cd07302">
    <property type="entry name" value="CHD"/>
    <property type="match status" value="1"/>
</dbReference>
<gene>
    <name evidence="10" type="primary">pknB_4</name>
    <name evidence="10" type="ORF">Pla123a_14510</name>
</gene>
<evidence type="ECO:0000259" key="8">
    <source>
        <dbReference type="PROSITE" id="PS50011"/>
    </source>
</evidence>
<name>A0A5C5YRX1_9BACT</name>
<evidence type="ECO:0000256" key="6">
    <source>
        <dbReference type="PROSITE-ProRule" id="PRU10141"/>
    </source>
</evidence>
<evidence type="ECO:0000256" key="2">
    <source>
        <dbReference type="ARBA" id="ARBA00022679"/>
    </source>
</evidence>
<dbReference type="GO" id="GO:0004016">
    <property type="term" value="F:adenylate cyclase activity"/>
    <property type="evidence" value="ECO:0007669"/>
    <property type="project" value="UniProtKB-ARBA"/>
</dbReference>
<dbReference type="RefSeq" id="WP_197527769.1">
    <property type="nucleotide sequence ID" value="NZ_SJPO01000003.1"/>
</dbReference>
<dbReference type="GO" id="GO:0035556">
    <property type="term" value="P:intracellular signal transduction"/>
    <property type="evidence" value="ECO:0007669"/>
    <property type="project" value="InterPro"/>
</dbReference>
<evidence type="ECO:0000256" key="7">
    <source>
        <dbReference type="SAM" id="MobiDB-lite"/>
    </source>
</evidence>
<dbReference type="Gene3D" id="3.30.70.1230">
    <property type="entry name" value="Nucleotide cyclase"/>
    <property type="match status" value="1"/>
</dbReference>
<organism evidence="10 11">
    <name type="scientific">Posidoniimonas polymericola</name>
    <dbReference type="NCBI Taxonomy" id="2528002"/>
    <lineage>
        <taxon>Bacteria</taxon>
        <taxon>Pseudomonadati</taxon>
        <taxon>Planctomycetota</taxon>
        <taxon>Planctomycetia</taxon>
        <taxon>Pirellulales</taxon>
        <taxon>Lacipirellulaceae</taxon>
        <taxon>Posidoniimonas</taxon>
    </lineage>
</organism>
<dbReference type="PANTHER" id="PTHR43289">
    <property type="entry name" value="MITOGEN-ACTIVATED PROTEIN KINASE KINASE KINASE 20-RELATED"/>
    <property type="match status" value="1"/>
</dbReference>
<accession>A0A5C5YRX1</accession>
<dbReference type="GO" id="GO:0016020">
    <property type="term" value="C:membrane"/>
    <property type="evidence" value="ECO:0007669"/>
    <property type="project" value="UniProtKB-SubCell"/>
</dbReference>
<dbReference type="Gene3D" id="3.30.200.20">
    <property type="entry name" value="Phosphorylase Kinase, domain 1"/>
    <property type="match status" value="1"/>
</dbReference>
<dbReference type="PROSITE" id="PS00107">
    <property type="entry name" value="PROTEIN_KINASE_ATP"/>
    <property type="match status" value="1"/>
</dbReference>
<dbReference type="InterPro" id="IPR000719">
    <property type="entry name" value="Prot_kinase_dom"/>
</dbReference>
<keyword evidence="3 6" id="KW-0547">Nucleotide-binding</keyword>
<proteinExistence type="predicted"/>
<comment type="subcellular location">
    <subcellularLocation>
        <location evidence="1">Membrane</location>
        <topology evidence="1">Single-pass membrane protein</topology>
    </subcellularLocation>
</comment>
<dbReference type="Gene3D" id="1.10.510.10">
    <property type="entry name" value="Transferase(Phosphotransferase) domain 1"/>
    <property type="match status" value="1"/>
</dbReference>
<dbReference type="PANTHER" id="PTHR43289:SF6">
    <property type="entry name" value="SERINE_THREONINE-PROTEIN KINASE NEKL-3"/>
    <property type="match status" value="1"/>
</dbReference>
<dbReference type="Gene3D" id="3.30.450.20">
    <property type="entry name" value="PAS domain"/>
    <property type="match status" value="1"/>
</dbReference>
<protein>
    <submittedName>
        <fullName evidence="10">Serine/threonine-protein kinase PknB</fullName>
        <ecNumber evidence="10">2.7.11.1</ecNumber>
    </submittedName>
</protein>
<sequence length="900" mass="98511">MSEMKTFVFTDIVQSVTLKGQMAGRSDAERDVAYVGSILSPHRRRIEAGLEAEGGRVVSTAGDGHFLVFSNTIAAATWAVQVQQAHHETPINTPQGDQVQVRMSLHVGFPQADPSDPDNFIGRVVDYAARLNDYATGGQILISAAALGLLKDAGLEGVSFHPHGERDLRGIGGVEVFELLYDDAGPRPTRDKPKAADRRDWTVLPATMGLTEYSEQGGSAGAATRLQPHRSSPAKRRLGNYELDQLLGAGGMGDVYKAHHVQFDRVRAIKVIKPHFLESGNQGIIRRFYREIKAVGALDHPNIVVAVDSSAPTDATHYLVMEYVHGVSAEDLVKKTGPLEIADACEVIRQSAVGLQYISTQGMVHRDIKPSNLMLTLEEQRRSSELDAAQSPPEPLVKILDLGLALLIDEDQPRLTQMDHGAMGTAMYMSPEQWKTTSVDIRSDIYSLGCSLYHLLTGSPPYYDSDLKPERAHERLAPPSARVRNDVPKALDAVLKRMMAKSPDARYQSPAEVAEALAPFAAGADLATLIRQNQAPDHDAATVGGGHSDTRAGSDRGRDTVSGRRRIDAGSWRSYNDARPAWRRWAGPVATLAVLVGVGLFAWGTIAGLQASNRAQRKDQLANLAAAMAPQLDGEITSRINALQGFANNADLRQAMLALTDSPDSWQGVQRLIDQQFLQHAENLPSNSWFITDATGQQIARSPASDSIGNTYWQRDYFHGQGIGLPDDAERPQPLAGPHLSSVYRSDSTNQLKVAFSVPIENGERRPEDRKVLGVLGMSIELGDFKLLEDSKMLTRPLELVLVDLRQGEVEGVSEKGLILHTPDLDRFKRAFRLPEPTLKEIEASIQGDRYRSEDRVLEGYPELLGRSGAKYWGGYLPVDVPSQAQPDAKWLVIIQEPEP</sequence>
<evidence type="ECO:0000256" key="5">
    <source>
        <dbReference type="ARBA" id="ARBA00022840"/>
    </source>
</evidence>
<dbReference type="SUPFAM" id="SSF56112">
    <property type="entry name" value="Protein kinase-like (PK-like)"/>
    <property type="match status" value="1"/>
</dbReference>
<dbReference type="GO" id="GO:0005524">
    <property type="term" value="F:ATP binding"/>
    <property type="evidence" value="ECO:0007669"/>
    <property type="project" value="UniProtKB-UniRule"/>
</dbReference>
<keyword evidence="2 10" id="KW-0808">Transferase</keyword>
<dbReference type="PROSITE" id="PS50125">
    <property type="entry name" value="GUANYLATE_CYCLASE_2"/>
    <property type="match status" value="1"/>
</dbReference>
<feature type="binding site" evidence="6">
    <location>
        <position position="270"/>
    </location>
    <ligand>
        <name>ATP</name>
        <dbReference type="ChEBI" id="CHEBI:30616"/>
    </ligand>
</feature>
<feature type="compositionally biased region" description="Basic and acidic residues" evidence="7">
    <location>
        <begin position="548"/>
        <end position="563"/>
    </location>
</feature>
<dbReference type="SMART" id="SM00220">
    <property type="entry name" value="S_TKc"/>
    <property type="match status" value="1"/>
</dbReference>
<dbReference type="InterPro" id="IPR008271">
    <property type="entry name" value="Ser/Thr_kinase_AS"/>
</dbReference>
<dbReference type="CDD" id="cd18773">
    <property type="entry name" value="PDC1_HK_sensor"/>
    <property type="match status" value="1"/>
</dbReference>
<keyword evidence="5 6" id="KW-0067">ATP-binding</keyword>
<dbReference type="EC" id="2.7.11.1" evidence="10"/>
<feature type="region of interest" description="Disordered" evidence="7">
    <location>
        <begin position="537"/>
        <end position="563"/>
    </location>
</feature>
<dbReference type="InterPro" id="IPR001054">
    <property type="entry name" value="A/G_cyclase"/>
</dbReference>
<dbReference type="Proteomes" id="UP000318478">
    <property type="component" value="Unassembled WGS sequence"/>
</dbReference>
<dbReference type="Pfam" id="PF00069">
    <property type="entry name" value="Pkinase"/>
    <property type="match status" value="1"/>
</dbReference>
<evidence type="ECO:0000256" key="3">
    <source>
        <dbReference type="ARBA" id="ARBA00022741"/>
    </source>
</evidence>